<evidence type="ECO:0000259" key="7">
    <source>
        <dbReference type="Pfam" id="PF00005"/>
    </source>
</evidence>
<dbReference type="Gene3D" id="3.40.50.300">
    <property type="entry name" value="P-loop containing nucleotide triphosphate hydrolases"/>
    <property type="match status" value="1"/>
</dbReference>
<organism evidence="8 9">
    <name type="scientific">Streptomyces aurantiacus JA 4570</name>
    <dbReference type="NCBI Taxonomy" id="1286094"/>
    <lineage>
        <taxon>Bacteria</taxon>
        <taxon>Bacillati</taxon>
        <taxon>Actinomycetota</taxon>
        <taxon>Actinomycetes</taxon>
        <taxon>Kitasatosporales</taxon>
        <taxon>Streptomycetaceae</taxon>
        <taxon>Streptomyces</taxon>
        <taxon>Streptomyces aurantiacus group</taxon>
    </lineage>
</organism>
<dbReference type="InterPro" id="IPR050388">
    <property type="entry name" value="ABC_Ni/Peptide_Import"/>
</dbReference>
<evidence type="ECO:0000256" key="3">
    <source>
        <dbReference type="ARBA" id="ARBA00022448"/>
    </source>
</evidence>
<name>S3ZA18_9ACTN</name>
<evidence type="ECO:0000313" key="8">
    <source>
        <dbReference type="EMBL" id="EPH40546.1"/>
    </source>
</evidence>
<protein>
    <recommendedName>
        <fullName evidence="7">ABC transporter domain-containing protein</fullName>
    </recommendedName>
</protein>
<keyword evidence="3" id="KW-0813">Transport</keyword>
<evidence type="ECO:0000256" key="6">
    <source>
        <dbReference type="SAM" id="MobiDB-lite"/>
    </source>
</evidence>
<gene>
    <name evidence="8" type="ORF">STRAU_6405</name>
</gene>
<evidence type="ECO:0000313" key="9">
    <source>
        <dbReference type="Proteomes" id="UP000014629"/>
    </source>
</evidence>
<dbReference type="InterPro" id="IPR003439">
    <property type="entry name" value="ABC_transporter-like_ATP-bd"/>
</dbReference>
<feature type="region of interest" description="Disordered" evidence="6">
    <location>
        <begin position="79"/>
        <end position="158"/>
    </location>
</feature>
<comment type="caution">
    <text evidence="8">The sequence shown here is derived from an EMBL/GenBank/DDBJ whole genome shotgun (WGS) entry which is preliminary data.</text>
</comment>
<evidence type="ECO:0000256" key="4">
    <source>
        <dbReference type="ARBA" id="ARBA00022475"/>
    </source>
</evidence>
<comment type="subcellular location">
    <subcellularLocation>
        <location evidence="1">Membrane</location>
    </subcellularLocation>
</comment>
<dbReference type="InterPro" id="IPR027417">
    <property type="entry name" value="P-loop_NTPase"/>
</dbReference>
<evidence type="ECO:0000256" key="1">
    <source>
        <dbReference type="ARBA" id="ARBA00004370"/>
    </source>
</evidence>
<dbReference type="PANTHER" id="PTHR43297">
    <property type="entry name" value="OLIGOPEPTIDE TRANSPORT ATP-BINDING PROTEIN APPD"/>
    <property type="match status" value="1"/>
</dbReference>
<keyword evidence="9" id="KW-1185">Reference proteome</keyword>
<dbReference type="SUPFAM" id="SSF52540">
    <property type="entry name" value="P-loop containing nucleoside triphosphate hydrolases"/>
    <property type="match status" value="1"/>
</dbReference>
<dbReference type="EMBL" id="AOPZ01000401">
    <property type="protein sequence ID" value="EPH40546.1"/>
    <property type="molecule type" value="Genomic_DNA"/>
</dbReference>
<feature type="compositionally biased region" description="Low complexity" evidence="6">
    <location>
        <begin position="84"/>
        <end position="112"/>
    </location>
</feature>
<sequence length="158" mass="15782">MEDLGVEFGAVRAVDAVSFTLAEGAALGLVGESGSGKSTVAAALLGLHRGTGARVTGSVRVGGVDVARAGEAELRRLRGGGCAAGSPRWSSRTRCPRSTRTTPSATRSPRCTAPTPEPRAGRHARVPSTCSTGSASRTPRGARVPGRTSSAAACGSAP</sequence>
<reference evidence="8 9" key="1">
    <citation type="submission" date="2013-02" db="EMBL/GenBank/DDBJ databases">
        <title>Draft Genome Sequence of Streptomyces aurantiacus, Which Produces Setomimycin.</title>
        <authorList>
            <person name="Gruening B.A."/>
            <person name="Praeg A."/>
            <person name="Erxleben A."/>
            <person name="Guenther S."/>
            <person name="Mueller M."/>
        </authorList>
    </citation>
    <scope>NUCLEOTIDE SEQUENCE [LARGE SCALE GENOMIC DNA]</scope>
    <source>
        <strain evidence="8 9">JA 4570</strain>
    </source>
</reference>
<feature type="compositionally biased region" description="Polar residues" evidence="6">
    <location>
        <begin position="128"/>
        <end position="137"/>
    </location>
</feature>
<keyword evidence="4" id="KW-1003">Cell membrane</keyword>
<dbReference type="AlphaFoldDB" id="S3ZA18"/>
<dbReference type="GO" id="GO:0016020">
    <property type="term" value="C:membrane"/>
    <property type="evidence" value="ECO:0007669"/>
    <property type="project" value="UniProtKB-SubCell"/>
</dbReference>
<feature type="domain" description="ABC transporter" evidence="7">
    <location>
        <begin position="15"/>
        <end position="71"/>
    </location>
</feature>
<dbReference type="PATRIC" id="fig|1286094.4.peg.6330"/>
<proteinExistence type="inferred from homology"/>
<dbReference type="Proteomes" id="UP000014629">
    <property type="component" value="Unassembled WGS sequence"/>
</dbReference>
<evidence type="ECO:0000256" key="2">
    <source>
        <dbReference type="ARBA" id="ARBA00005417"/>
    </source>
</evidence>
<comment type="similarity">
    <text evidence="2">Belongs to the ABC transporter superfamily.</text>
</comment>
<evidence type="ECO:0000256" key="5">
    <source>
        <dbReference type="ARBA" id="ARBA00023136"/>
    </source>
</evidence>
<accession>S3ZA18</accession>
<dbReference type="GO" id="GO:0016887">
    <property type="term" value="F:ATP hydrolysis activity"/>
    <property type="evidence" value="ECO:0007669"/>
    <property type="project" value="InterPro"/>
</dbReference>
<dbReference type="GO" id="GO:0005524">
    <property type="term" value="F:ATP binding"/>
    <property type="evidence" value="ECO:0007669"/>
    <property type="project" value="InterPro"/>
</dbReference>
<dbReference type="PANTHER" id="PTHR43297:SF2">
    <property type="entry name" value="DIPEPTIDE TRANSPORT ATP-BINDING PROTEIN DPPD"/>
    <property type="match status" value="1"/>
</dbReference>
<keyword evidence="5" id="KW-0472">Membrane</keyword>
<dbReference type="Pfam" id="PF00005">
    <property type="entry name" value="ABC_tran"/>
    <property type="match status" value="1"/>
</dbReference>